<dbReference type="InterPro" id="IPR036259">
    <property type="entry name" value="MFS_trans_sf"/>
</dbReference>
<dbReference type="PROSITE" id="PS50850">
    <property type="entry name" value="MFS"/>
    <property type="match status" value="1"/>
</dbReference>
<dbReference type="Proteomes" id="UP000754644">
    <property type="component" value="Unassembled WGS sequence"/>
</dbReference>
<feature type="transmembrane region" description="Helical" evidence="6">
    <location>
        <begin position="369"/>
        <end position="388"/>
    </location>
</feature>
<feature type="transmembrane region" description="Helical" evidence="6">
    <location>
        <begin position="304"/>
        <end position="323"/>
    </location>
</feature>
<dbReference type="Pfam" id="PF07690">
    <property type="entry name" value="MFS_1"/>
    <property type="match status" value="1"/>
</dbReference>
<feature type="domain" description="Major facilitator superfamily (MFS) profile" evidence="7">
    <location>
        <begin position="17"/>
        <end position="420"/>
    </location>
</feature>
<evidence type="ECO:0000259" key="7">
    <source>
        <dbReference type="PROSITE" id="PS50850"/>
    </source>
</evidence>
<dbReference type="GO" id="GO:0022857">
    <property type="term" value="F:transmembrane transporter activity"/>
    <property type="evidence" value="ECO:0007669"/>
    <property type="project" value="InterPro"/>
</dbReference>
<dbReference type="GO" id="GO:0016020">
    <property type="term" value="C:membrane"/>
    <property type="evidence" value="ECO:0007669"/>
    <property type="project" value="UniProtKB-SubCell"/>
</dbReference>
<dbReference type="SUPFAM" id="SSF103473">
    <property type="entry name" value="MFS general substrate transporter"/>
    <property type="match status" value="1"/>
</dbReference>
<dbReference type="InterPro" id="IPR011701">
    <property type="entry name" value="MFS"/>
</dbReference>
<dbReference type="AlphaFoldDB" id="A0A972VVU4"/>
<keyword evidence="2" id="KW-0813">Transport</keyword>
<feature type="transmembrane region" description="Helical" evidence="6">
    <location>
        <begin position="108"/>
        <end position="132"/>
    </location>
</feature>
<dbReference type="PANTHER" id="PTHR43385">
    <property type="entry name" value="RIBOFLAVIN TRANSPORTER RIBJ"/>
    <property type="match status" value="1"/>
</dbReference>
<comment type="caution">
    <text evidence="8">The sequence shown here is derived from an EMBL/GenBank/DDBJ whole genome shotgun (WGS) entry which is preliminary data.</text>
</comment>
<keyword evidence="4 6" id="KW-1133">Transmembrane helix</keyword>
<sequence length="420" mass="45766">MTIANTPSTAIYYGYWLIVAAFIAQFVAAGVQNYVIGPFMIPMTESLGWTRTEFTLPRSLGQIIMAMTGFLIGGYVDRFGARRFMLAGTLILGAALFAIAYVTKLWHWVLLNGIVLTFGAALVGNLVVNVTLAKWFVNFRGRAIAFAAMGVSFAGILLTPLATWLIDDFGWRTTWKILALITIMLIGPVAMMMRRTPEDYDLLPDGHSAADVASGKNAKALSDFDNSMTRRQAMSSYSFYFLVLAFGLFGITIQVMLLQTVPLMTDAGYTRSTAAWMITITSIPALLSKPIWGWLIDGLDARPLASISAVLTGVSLFIIVFAVQGQSLAWIYFGFVVLGFGWGGMIPLQEVIWASFFGRRYLGSVRSAALPFSILLTAGAPLATSYYFDIMGNYDGAILMVGSANLLSGVMLALLRKPVL</sequence>
<evidence type="ECO:0000256" key="1">
    <source>
        <dbReference type="ARBA" id="ARBA00004141"/>
    </source>
</evidence>
<feature type="transmembrane region" description="Helical" evidence="6">
    <location>
        <begin position="56"/>
        <end position="76"/>
    </location>
</feature>
<accession>A0A972VVU4</accession>
<gene>
    <name evidence="8" type="ORF">HQ497_01665</name>
</gene>
<feature type="transmembrane region" description="Helical" evidence="6">
    <location>
        <begin position="83"/>
        <end position="102"/>
    </location>
</feature>
<evidence type="ECO:0000256" key="6">
    <source>
        <dbReference type="SAM" id="Phobius"/>
    </source>
</evidence>
<comment type="subcellular location">
    <subcellularLocation>
        <location evidence="1">Membrane</location>
        <topology evidence="1">Multi-pass membrane protein</topology>
    </subcellularLocation>
</comment>
<evidence type="ECO:0000256" key="3">
    <source>
        <dbReference type="ARBA" id="ARBA00022692"/>
    </source>
</evidence>
<reference evidence="8" key="1">
    <citation type="submission" date="2020-05" db="EMBL/GenBank/DDBJ databases">
        <title>Sulfur intermediates as new biogeochemical hubs in an aquatic model microbial ecosystem.</title>
        <authorList>
            <person name="Vigneron A."/>
        </authorList>
    </citation>
    <scope>NUCLEOTIDE SEQUENCE</scope>
    <source>
        <strain evidence="8">Bin.250</strain>
    </source>
</reference>
<protein>
    <submittedName>
        <fullName evidence="8">MFS transporter</fullName>
    </submittedName>
</protein>
<evidence type="ECO:0000256" key="2">
    <source>
        <dbReference type="ARBA" id="ARBA00022448"/>
    </source>
</evidence>
<evidence type="ECO:0000313" key="9">
    <source>
        <dbReference type="Proteomes" id="UP000754644"/>
    </source>
</evidence>
<name>A0A972VVU4_9GAMM</name>
<feature type="transmembrane region" description="Helical" evidence="6">
    <location>
        <begin position="273"/>
        <end position="292"/>
    </location>
</feature>
<feature type="transmembrane region" description="Helical" evidence="6">
    <location>
        <begin position="144"/>
        <end position="165"/>
    </location>
</feature>
<keyword evidence="5 6" id="KW-0472">Membrane</keyword>
<proteinExistence type="predicted"/>
<organism evidence="8 9">
    <name type="scientific">SAR86 cluster bacterium</name>
    <dbReference type="NCBI Taxonomy" id="2030880"/>
    <lineage>
        <taxon>Bacteria</taxon>
        <taxon>Pseudomonadati</taxon>
        <taxon>Pseudomonadota</taxon>
        <taxon>Gammaproteobacteria</taxon>
        <taxon>SAR86 cluster</taxon>
    </lineage>
</organism>
<evidence type="ECO:0000256" key="5">
    <source>
        <dbReference type="ARBA" id="ARBA00023136"/>
    </source>
</evidence>
<feature type="transmembrane region" description="Helical" evidence="6">
    <location>
        <begin position="237"/>
        <end position="261"/>
    </location>
</feature>
<evidence type="ECO:0000256" key="4">
    <source>
        <dbReference type="ARBA" id="ARBA00022989"/>
    </source>
</evidence>
<keyword evidence="3 6" id="KW-0812">Transmembrane</keyword>
<dbReference type="PANTHER" id="PTHR43385:SF1">
    <property type="entry name" value="RIBOFLAVIN TRANSPORTER RIBJ"/>
    <property type="match status" value="1"/>
</dbReference>
<feature type="transmembrane region" description="Helical" evidence="6">
    <location>
        <begin position="177"/>
        <end position="193"/>
    </location>
</feature>
<evidence type="ECO:0000313" key="8">
    <source>
        <dbReference type="EMBL" id="NQV64047.1"/>
    </source>
</evidence>
<dbReference type="Gene3D" id="1.20.1250.20">
    <property type="entry name" value="MFS general substrate transporter like domains"/>
    <property type="match status" value="2"/>
</dbReference>
<feature type="transmembrane region" description="Helical" evidence="6">
    <location>
        <begin position="394"/>
        <end position="415"/>
    </location>
</feature>
<dbReference type="InterPro" id="IPR052983">
    <property type="entry name" value="MFS_Riboflavin_Transporter"/>
</dbReference>
<feature type="transmembrane region" description="Helical" evidence="6">
    <location>
        <begin position="329"/>
        <end position="348"/>
    </location>
</feature>
<dbReference type="InterPro" id="IPR020846">
    <property type="entry name" value="MFS_dom"/>
</dbReference>
<dbReference type="EMBL" id="JABMOJ010000060">
    <property type="protein sequence ID" value="NQV64047.1"/>
    <property type="molecule type" value="Genomic_DNA"/>
</dbReference>
<feature type="transmembrane region" description="Helical" evidence="6">
    <location>
        <begin position="12"/>
        <end position="36"/>
    </location>
</feature>